<name>A0A3M7Q7J7_BRAPC</name>
<organism evidence="1 2">
    <name type="scientific">Brachionus plicatilis</name>
    <name type="common">Marine rotifer</name>
    <name type="synonym">Brachionus muelleri</name>
    <dbReference type="NCBI Taxonomy" id="10195"/>
    <lineage>
        <taxon>Eukaryota</taxon>
        <taxon>Metazoa</taxon>
        <taxon>Spiralia</taxon>
        <taxon>Gnathifera</taxon>
        <taxon>Rotifera</taxon>
        <taxon>Eurotatoria</taxon>
        <taxon>Monogononta</taxon>
        <taxon>Pseudotrocha</taxon>
        <taxon>Ploima</taxon>
        <taxon>Brachionidae</taxon>
        <taxon>Brachionus</taxon>
    </lineage>
</organism>
<dbReference type="AlphaFoldDB" id="A0A3M7Q7J7"/>
<protein>
    <submittedName>
        <fullName evidence="1">Uncharacterized protein</fullName>
    </submittedName>
</protein>
<reference evidence="1 2" key="1">
    <citation type="journal article" date="2018" name="Sci. Rep.">
        <title>Genomic signatures of local adaptation to the degree of environmental predictability in rotifers.</title>
        <authorList>
            <person name="Franch-Gras L."/>
            <person name="Hahn C."/>
            <person name="Garcia-Roger E.M."/>
            <person name="Carmona M.J."/>
            <person name="Serra M."/>
            <person name="Gomez A."/>
        </authorList>
    </citation>
    <scope>NUCLEOTIDE SEQUENCE [LARGE SCALE GENOMIC DNA]</scope>
    <source>
        <strain evidence="1">HYR1</strain>
    </source>
</reference>
<evidence type="ECO:0000313" key="1">
    <source>
        <dbReference type="EMBL" id="RNA07219.1"/>
    </source>
</evidence>
<comment type="caution">
    <text evidence="1">The sequence shown here is derived from an EMBL/GenBank/DDBJ whole genome shotgun (WGS) entry which is preliminary data.</text>
</comment>
<proteinExistence type="predicted"/>
<accession>A0A3M7Q7J7</accession>
<keyword evidence="2" id="KW-1185">Reference proteome</keyword>
<evidence type="ECO:0000313" key="2">
    <source>
        <dbReference type="Proteomes" id="UP000276133"/>
    </source>
</evidence>
<gene>
    <name evidence="1" type="ORF">BpHYR1_011713</name>
</gene>
<sequence length="112" mass="13461">MLKNLPNNRHLNFSIKLFTNSHEFLIMTENHFETNLLSIKEINLIVDRYSHIRNYFFYFISSIVLQPFLNQSQVMTFEYVWKKCIKRLIIIKILSGKNRKLNILDKGTEFCS</sequence>
<dbReference type="Proteomes" id="UP000276133">
    <property type="component" value="Unassembled WGS sequence"/>
</dbReference>
<dbReference type="EMBL" id="REGN01007123">
    <property type="protein sequence ID" value="RNA07219.1"/>
    <property type="molecule type" value="Genomic_DNA"/>
</dbReference>